<proteinExistence type="inferred from homology"/>
<keyword evidence="6 9" id="KW-0472">Membrane</keyword>
<dbReference type="InterPro" id="IPR007568">
    <property type="entry name" value="RTA1"/>
</dbReference>
<dbReference type="OrthoDB" id="3358017at2759"/>
<name>A0A1E4TPA5_PACTA</name>
<reference evidence="11" key="1">
    <citation type="submission" date="2016-05" db="EMBL/GenBank/DDBJ databases">
        <title>Comparative genomics of biotechnologically important yeasts.</title>
        <authorList>
            <consortium name="DOE Joint Genome Institute"/>
            <person name="Riley R."/>
            <person name="Haridas S."/>
            <person name="Wolfe K.H."/>
            <person name="Lopes M.R."/>
            <person name="Hittinger C.T."/>
            <person name="Goker M."/>
            <person name="Salamov A."/>
            <person name="Wisecaver J."/>
            <person name="Long T.M."/>
            <person name="Aerts A.L."/>
            <person name="Barry K."/>
            <person name="Choi C."/>
            <person name="Clum A."/>
            <person name="Coughlan A.Y."/>
            <person name="Deshpande S."/>
            <person name="Douglass A.P."/>
            <person name="Hanson S.J."/>
            <person name="Klenk H.-P."/>
            <person name="Labutti K."/>
            <person name="Lapidus A."/>
            <person name="Lindquist E."/>
            <person name="Lipzen A."/>
            <person name="Meier-Kolthoff J.P."/>
            <person name="Ohm R.A."/>
            <person name="Otillar R.P."/>
            <person name="Pangilinan J."/>
            <person name="Peng Y."/>
            <person name="Rokas A."/>
            <person name="Rosa C.A."/>
            <person name="Scheuner C."/>
            <person name="Sibirny A.A."/>
            <person name="Slot J.C."/>
            <person name="Stielow J.B."/>
            <person name="Sun H."/>
            <person name="Kurtzman C.P."/>
            <person name="Blackwell M."/>
            <person name="Grigoriev I.V."/>
            <person name="Jeffries T.W."/>
        </authorList>
    </citation>
    <scope>NUCLEOTIDE SEQUENCE [LARGE SCALE GENOMIC DNA]</scope>
    <source>
        <strain evidence="11">NRRL Y-2460</strain>
    </source>
</reference>
<evidence type="ECO:0000256" key="5">
    <source>
        <dbReference type="ARBA" id="ARBA00023055"/>
    </source>
</evidence>
<evidence type="ECO:0000256" key="3">
    <source>
        <dbReference type="ARBA" id="ARBA00022692"/>
    </source>
</evidence>
<feature type="transmembrane region" description="Helical" evidence="9">
    <location>
        <begin position="37"/>
        <end position="55"/>
    </location>
</feature>
<accession>A0A1E4TPA5</accession>
<keyword evidence="4 9" id="KW-1133">Transmembrane helix</keyword>
<feature type="transmembrane region" description="Helical" evidence="9">
    <location>
        <begin position="209"/>
        <end position="230"/>
    </location>
</feature>
<evidence type="ECO:0000256" key="6">
    <source>
        <dbReference type="ARBA" id="ARBA00023136"/>
    </source>
</evidence>
<organism evidence="10 11">
    <name type="scientific">Pachysolen tannophilus NRRL Y-2460</name>
    <dbReference type="NCBI Taxonomy" id="669874"/>
    <lineage>
        <taxon>Eukaryota</taxon>
        <taxon>Fungi</taxon>
        <taxon>Dikarya</taxon>
        <taxon>Ascomycota</taxon>
        <taxon>Saccharomycotina</taxon>
        <taxon>Pichiomycetes</taxon>
        <taxon>Pachysolenaceae</taxon>
        <taxon>Pachysolen</taxon>
    </lineage>
</organism>
<evidence type="ECO:0000256" key="7">
    <source>
        <dbReference type="ARBA" id="ARBA00037472"/>
    </source>
</evidence>
<dbReference type="GO" id="GO:0000324">
    <property type="term" value="C:fungal-type vacuole"/>
    <property type="evidence" value="ECO:0007669"/>
    <property type="project" value="TreeGrafter"/>
</dbReference>
<feature type="transmembrane region" description="Helical" evidence="9">
    <location>
        <begin position="245"/>
        <end position="266"/>
    </location>
</feature>
<comment type="subcellular location">
    <subcellularLocation>
        <location evidence="1">Cell membrane</location>
        <topology evidence="1">Multi-pass membrane protein</topology>
    </subcellularLocation>
</comment>
<feature type="non-terminal residue" evidence="10">
    <location>
        <position position="281"/>
    </location>
</feature>
<dbReference type="STRING" id="669874.A0A1E4TPA5"/>
<dbReference type="AlphaFoldDB" id="A0A1E4TPA5"/>
<dbReference type="PANTHER" id="PTHR31465">
    <property type="entry name" value="PROTEIN RTA1-RELATED"/>
    <property type="match status" value="1"/>
</dbReference>
<sequence length="281" mass="31690">SFYSGMVPNYAFNLAMAIIFGILLLFNLITFAIYRQYWFGTAFVIATFLEMLGYIGRTLSHSATNNMNDFLIQFICLTIAPVFTMGGIYYQLAKLGAVYGEHFSRLKPIYYSYVFVSCDILSLVIQALGGGIAGTATANDESNTTGTHVFVGGLALQVFSMAIFLCFMFDFLHAVYIRAKKDLPSPDEPLESLYNPKYAYIRARPLFKYFNFAVTIATLFVFVRCIYRVVELAEGWSGFLMTHETYFIILDALMMSIATTIFVPFYPGFMFDGRHSTIPVS</sequence>
<evidence type="ECO:0000256" key="1">
    <source>
        <dbReference type="ARBA" id="ARBA00004651"/>
    </source>
</evidence>
<feature type="transmembrane region" description="Helical" evidence="9">
    <location>
        <begin position="110"/>
        <end position="129"/>
    </location>
</feature>
<gene>
    <name evidence="10" type="ORF">PACTADRAFT_29706</name>
</gene>
<comment type="function">
    <text evidence="7">Catalyzes the ATP-dependent translocation of sphingoid long-chain bases (LCBs) from the cytoplasmic site toward the extracytoplasmic side of the membrane (flip-flop). Involved in the establishment of the functional lipid asymmetry of the plasma membrane. Regulates intracellular levels of LCBs, sphingolipid precursors that are growth inhibitory at increased levels.</text>
</comment>
<comment type="similarity">
    <text evidence="2">Belongs to the lipid-translocating exporter (LTE) (TC 9.A.26.1) family.</text>
</comment>
<feature type="transmembrane region" description="Helical" evidence="9">
    <location>
        <begin position="70"/>
        <end position="90"/>
    </location>
</feature>
<evidence type="ECO:0000313" key="10">
    <source>
        <dbReference type="EMBL" id="ODV93596.1"/>
    </source>
</evidence>
<evidence type="ECO:0000256" key="8">
    <source>
        <dbReference type="ARBA" id="ARBA00041117"/>
    </source>
</evidence>
<protein>
    <recommendedName>
        <fullName evidence="8">Sphingoid long-chain base transporter RSB1</fullName>
    </recommendedName>
</protein>
<feature type="transmembrane region" description="Helical" evidence="9">
    <location>
        <begin position="149"/>
        <end position="172"/>
    </location>
</feature>
<dbReference type="PANTHER" id="PTHR31465:SF9">
    <property type="entry name" value="SPHINGOID LONG-CHAIN BASE TRANSPORTER RSB1"/>
    <property type="match status" value="1"/>
</dbReference>
<dbReference type="Pfam" id="PF04479">
    <property type="entry name" value="RTA1"/>
    <property type="match status" value="1"/>
</dbReference>
<keyword evidence="5" id="KW-0445">Lipid transport</keyword>
<dbReference type="Proteomes" id="UP000094236">
    <property type="component" value="Unassembled WGS sequence"/>
</dbReference>
<keyword evidence="11" id="KW-1185">Reference proteome</keyword>
<evidence type="ECO:0000313" key="11">
    <source>
        <dbReference type="Proteomes" id="UP000094236"/>
    </source>
</evidence>
<keyword evidence="5" id="KW-0813">Transport</keyword>
<dbReference type="GO" id="GO:0006869">
    <property type="term" value="P:lipid transport"/>
    <property type="evidence" value="ECO:0007669"/>
    <property type="project" value="UniProtKB-KW"/>
</dbReference>
<evidence type="ECO:0000256" key="9">
    <source>
        <dbReference type="SAM" id="Phobius"/>
    </source>
</evidence>
<dbReference type="EMBL" id="KV454017">
    <property type="protein sequence ID" value="ODV93596.1"/>
    <property type="molecule type" value="Genomic_DNA"/>
</dbReference>
<dbReference type="GO" id="GO:0005886">
    <property type="term" value="C:plasma membrane"/>
    <property type="evidence" value="ECO:0007669"/>
    <property type="project" value="UniProtKB-SubCell"/>
</dbReference>
<evidence type="ECO:0000256" key="4">
    <source>
        <dbReference type="ARBA" id="ARBA00022989"/>
    </source>
</evidence>
<feature type="non-terminal residue" evidence="10">
    <location>
        <position position="1"/>
    </location>
</feature>
<evidence type="ECO:0000256" key="2">
    <source>
        <dbReference type="ARBA" id="ARBA00009969"/>
    </source>
</evidence>
<feature type="transmembrane region" description="Helical" evidence="9">
    <location>
        <begin position="12"/>
        <end position="30"/>
    </location>
</feature>
<keyword evidence="3 9" id="KW-0812">Transmembrane</keyword>